<evidence type="ECO:0000313" key="2">
    <source>
        <dbReference type="EMBL" id="SHG87155.1"/>
    </source>
</evidence>
<dbReference type="EMBL" id="FQWZ01000003">
    <property type="protein sequence ID" value="SHG87155.1"/>
    <property type="molecule type" value="Genomic_DNA"/>
</dbReference>
<keyword evidence="1" id="KW-0812">Transmembrane</keyword>
<organism evidence="2 3">
    <name type="scientific">Hydrocarboniphaga daqingensis</name>
    <dbReference type="NCBI Taxonomy" id="490188"/>
    <lineage>
        <taxon>Bacteria</taxon>
        <taxon>Pseudomonadati</taxon>
        <taxon>Pseudomonadota</taxon>
        <taxon>Gammaproteobacteria</taxon>
        <taxon>Nevskiales</taxon>
        <taxon>Nevskiaceae</taxon>
        <taxon>Hydrocarboniphaga</taxon>
    </lineage>
</organism>
<keyword evidence="1" id="KW-0472">Membrane</keyword>
<dbReference type="STRING" id="490188.SAMN04488068_1771"/>
<dbReference type="InterPro" id="IPR010279">
    <property type="entry name" value="YqjD/ElaB"/>
</dbReference>
<keyword evidence="3" id="KW-1185">Reference proteome</keyword>
<gene>
    <name evidence="2" type="ORF">SAMN04488068_1771</name>
</gene>
<protein>
    <submittedName>
        <fullName evidence="2">Membrane-anchored ribosome-binding protein, inhibits growth in stationary phase, ElaB/YqjD/DUF883 family</fullName>
    </submittedName>
</protein>
<name>A0A1M5NCH3_9GAMM</name>
<dbReference type="PANTHER" id="PTHR35893:SF3">
    <property type="entry name" value="INNER MEMBRANE PROTEIN"/>
    <property type="match status" value="1"/>
</dbReference>
<keyword evidence="1" id="KW-1133">Transmembrane helix</keyword>
<feature type="transmembrane region" description="Helical" evidence="1">
    <location>
        <begin position="90"/>
        <end position="108"/>
    </location>
</feature>
<sequence length="112" mass="12332">MKNMSSTADISHARDNLNRDFQSLVDHAEQLLQATTSLKNEGVDLARHKLNESLEQVKAQIGPMRDAAVERSRLAMDASVRYAREKPWQAAAIVCLAALTIGFISHLGSSRS</sequence>
<evidence type="ECO:0000313" key="3">
    <source>
        <dbReference type="Proteomes" id="UP000199758"/>
    </source>
</evidence>
<evidence type="ECO:0000256" key="1">
    <source>
        <dbReference type="SAM" id="Phobius"/>
    </source>
</evidence>
<dbReference type="AlphaFoldDB" id="A0A1M5NCH3"/>
<accession>A0A1M5NCH3</accession>
<proteinExistence type="predicted"/>
<dbReference type="PANTHER" id="PTHR35893">
    <property type="entry name" value="INNER MEMBRANE PROTEIN-RELATED"/>
    <property type="match status" value="1"/>
</dbReference>
<dbReference type="GO" id="GO:0043022">
    <property type="term" value="F:ribosome binding"/>
    <property type="evidence" value="ECO:0007669"/>
    <property type="project" value="InterPro"/>
</dbReference>
<reference evidence="2 3" key="1">
    <citation type="submission" date="2016-11" db="EMBL/GenBank/DDBJ databases">
        <authorList>
            <person name="Jaros S."/>
            <person name="Januszkiewicz K."/>
            <person name="Wedrychowicz H."/>
        </authorList>
    </citation>
    <scope>NUCLEOTIDE SEQUENCE [LARGE SCALE GENOMIC DNA]</scope>
    <source>
        <strain evidence="2 3">CGMCC 1.7049</strain>
    </source>
</reference>
<dbReference type="RefSeq" id="WP_072896565.1">
    <property type="nucleotide sequence ID" value="NZ_FQWZ01000003.1"/>
</dbReference>
<dbReference type="Proteomes" id="UP000199758">
    <property type="component" value="Unassembled WGS sequence"/>
</dbReference>